<dbReference type="EMBL" id="HBUE01273158">
    <property type="protein sequence ID" value="CAG6564975.1"/>
    <property type="molecule type" value="Transcribed_RNA"/>
</dbReference>
<protein>
    <submittedName>
        <fullName evidence="1">(northern house mosquito) hypothetical protein</fullName>
    </submittedName>
</protein>
<name>A0A8D8DRL4_CULPI</name>
<dbReference type="EMBL" id="HBUE01167828">
    <property type="protein sequence ID" value="CAG6513505.1"/>
    <property type="molecule type" value="Transcribed_RNA"/>
</dbReference>
<organism evidence="1">
    <name type="scientific">Culex pipiens</name>
    <name type="common">House mosquito</name>
    <dbReference type="NCBI Taxonomy" id="7175"/>
    <lineage>
        <taxon>Eukaryota</taxon>
        <taxon>Metazoa</taxon>
        <taxon>Ecdysozoa</taxon>
        <taxon>Arthropoda</taxon>
        <taxon>Hexapoda</taxon>
        <taxon>Insecta</taxon>
        <taxon>Pterygota</taxon>
        <taxon>Neoptera</taxon>
        <taxon>Endopterygota</taxon>
        <taxon>Diptera</taxon>
        <taxon>Nematocera</taxon>
        <taxon>Culicoidea</taxon>
        <taxon>Culicidae</taxon>
        <taxon>Culicinae</taxon>
        <taxon>Culicini</taxon>
        <taxon>Culex</taxon>
        <taxon>Culex</taxon>
    </lineage>
</organism>
<proteinExistence type="predicted"/>
<sequence>MDRDSSLICLISSRYARCFVFTFPLTDFFTVANRSFWVFQIRPDFGLPLGMLCSGLTGFSSFLTAFSFGTTVSSVLVALSSPVVPLILDSTAEMSGIVAVAIPVQVQW</sequence>
<evidence type="ECO:0000313" key="1">
    <source>
        <dbReference type="EMBL" id="CAG6513505.1"/>
    </source>
</evidence>
<dbReference type="EMBL" id="HBUE01026826">
    <property type="protein sequence ID" value="CAG6454642.1"/>
    <property type="molecule type" value="Transcribed_RNA"/>
</dbReference>
<dbReference type="AlphaFoldDB" id="A0A8D8DRL4"/>
<reference evidence="1" key="1">
    <citation type="submission" date="2021-05" db="EMBL/GenBank/DDBJ databases">
        <authorList>
            <person name="Alioto T."/>
            <person name="Alioto T."/>
            <person name="Gomez Garrido J."/>
        </authorList>
    </citation>
    <scope>NUCLEOTIDE SEQUENCE</scope>
</reference>
<accession>A0A8D8DRL4</accession>